<dbReference type="Proteomes" id="UP000019194">
    <property type="component" value="Unassembled WGS sequence"/>
</dbReference>
<evidence type="ECO:0000313" key="2">
    <source>
        <dbReference type="Proteomes" id="UP000019194"/>
    </source>
</evidence>
<name>A0A7G2IPX6_CITFR</name>
<reference evidence="1 2" key="1">
    <citation type="submission" date="2013-10" db="EMBL/GenBank/DDBJ databases">
        <title>Antibiotic resistance diversity of beta-lactamase producers in the General Hospital Vienna.</title>
        <authorList>
            <person name="Barisic I."/>
            <person name="Mitteregger D."/>
            <person name="Hirschl A.M."/>
            <person name="Noehammer C."/>
            <person name="Wiesinger-Mayr H."/>
        </authorList>
    </citation>
    <scope>NUCLEOTIDE SEQUENCE [LARGE SCALE GENOMIC DNA]</scope>
    <source>
        <strain evidence="1 2">ISC11</strain>
    </source>
</reference>
<dbReference type="EMBL" id="CBWP010000055">
    <property type="protein sequence ID" value="CDL39137.1"/>
    <property type="molecule type" value="Genomic_DNA"/>
</dbReference>
<organism evidence="1 2">
    <name type="scientific">Citrobacter freundii</name>
    <dbReference type="NCBI Taxonomy" id="546"/>
    <lineage>
        <taxon>Bacteria</taxon>
        <taxon>Pseudomonadati</taxon>
        <taxon>Pseudomonadota</taxon>
        <taxon>Gammaproteobacteria</taxon>
        <taxon>Enterobacterales</taxon>
        <taxon>Enterobacteriaceae</taxon>
        <taxon>Citrobacter</taxon>
        <taxon>Citrobacter freundii complex</taxon>
    </lineage>
</organism>
<dbReference type="AlphaFoldDB" id="A0A7G2IPX6"/>
<accession>A0A7G2IPX6</accession>
<sequence>MFWQPVNAAAMLVASSKARIFHFFSSAQSQDYSKKCVVLQVNRRSA</sequence>
<comment type="caution">
    <text evidence="1">The sequence shown here is derived from an EMBL/GenBank/DDBJ whole genome shotgun (WGS) entry which is preliminary data.</text>
</comment>
<protein>
    <submittedName>
        <fullName evidence="1">Uncharacterized protein</fullName>
    </submittedName>
</protein>
<evidence type="ECO:0000313" key="1">
    <source>
        <dbReference type="EMBL" id="CDL39137.1"/>
    </source>
</evidence>
<proteinExistence type="predicted"/>